<reference evidence="6" key="2">
    <citation type="submission" date="2023-02" db="EMBL/GenBank/DDBJ databases">
        <authorList>
            <person name="Swenson N.G."/>
            <person name="Wegrzyn J.L."/>
            <person name="Mcevoy S.L."/>
        </authorList>
    </citation>
    <scope>NUCLEOTIDE SEQUENCE</scope>
    <source>
        <strain evidence="6">91603</strain>
        <tissue evidence="6">Leaf</tissue>
    </source>
</reference>
<evidence type="ECO:0000256" key="3">
    <source>
        <dbReference type="PIRNR" id="PIRNR036417"/>
    </source>
</evidence>
<keyword evidence="1 3" id="KW-0012">Acyltransferase</keyword>
<feature type="transmembrane region" description="Helical" evidence="4">
    <location>
        <begin position="24"/>
        <end position="46"/>
    </location>
</feature>
<dbReference type="Gene3D" id="3.40.47.10">
    <property type="match status" value="1"/>
</dbReference>
<comment type="caution">
    <text evidence="6">The sequence shown here is derived from an EMBL/GenBank/DDBJ whole genome shotgun (WGS) entry which is preliminary data.</text>
</comment>
<dbReference type="InterPro" id="IPR012392">
    <property type="entry name" value="3-ktacl-CoA_syn"/>
</dbReference>
<dbReference type="InterPro" id="IPR013601">
    <property type="entry name" value="FAE1_typ3_polyketide_synth"/>
</dbReference>
<name>A0AAD5JEQ8_ACENE</name>
<keyword evidence="4" id="KW-0812">Transmembrane</keyword>
<dbReference type="PIRSF" id="PIRSF036417">
    <property type="entry name" value="3-ktacl-CoA_syn"/>
    <property type="match status" value="1"/>
</dbReference>
<keyword evidence="4" id="KW-0472">Membrane</keyword>
<gene>
    <name evidence="6" type="ORF">LWI28_018384</name>
</gene>
<dbReference type="InterPro" id="IPR016039">
    <property type="entry name" value="Thiolase-like"/>
</dbReference>
<evidence type="ECO:0000256" key="1">
    <source>
        <dbReference type="ARBA" id="ARBA00023315"/>
    </source>
</evidence>
<dbReference type="EC" id="2.3.1.-" evidence="3"/>
<sequence>MADENKNLPNFFLSIRLKYVKLGYHYLISNALYFLLLPAILVVLAHLSELTVDDFIDLRDNLRFDFITVILCSVSIVFTCTLYLMSRPRKVYMVNFACYKPEPARMCTKELYMQLVKGTGTFTEESLTFKRKILEKSGIGQMTYGPEGLLQVPQKRSMADARKETEDVIVGAIDELLAKTGVKPRDIGILVVNSSLFNPTPSLSAMVVNRYKLRGNILSYNLGGMGCSAGLISIDLAKQLLQIHPNSYALVVSTENITYNWYEGNERPMLVTNCLFRVGGAAILLSNRSSERRHSKYQLVHTIRTHKGADDKCYNCVIQKEDDTNQIGVSLSKDLMPVAGDALKTNITTLGPLVLPMSEQLLFFRNFGREKDLQNEDKAIHSRFQVGFRAFLHTRRRERGVRRAREEPGAVRVAHGAFKNDFVQIAFGSGFKCNSAVWRALRTINPAQEKNPWIEEIDNFPVHVPKIATIDV</sequence>
<dbReference type="Pfam" id="PF08392">
    <property type="entry name" value="FAE1_CUT1_RppA"/>
    <property type="match status" value="1"/>
</dbReference>
<comment type="pathway">
    <text evidence="3">Lipid metabolism; fatty acid biosynthesis.</text>
</comment>
<dbReference type="Proteomes" id="UP001064489">
    <property type="component" value="Chromosome 1"/>
</dbReference>
<dbReference type="CDD" id="cd00831">
    <property type="entry name" value="CHS_like"/>
    <property type="match status" value="1"/>
</dbReference>
<dbReference type="GO" id="GO:0009922">
    <property type="term" value="F:fatty acid elongase activity"/>
    <property type="evidence" value="ECO:0007669"/>
    <property type="project" value="UniProtKB-EC"/>
</dbReference>
<organism evidence="6 7">
    <name type="scientific">Acer negundo</name>
    <name type="common">Box elder</name>
    <dbReference type="NCBI Taxonomy" id="4023"/>
    <lineage>
        <taxon>Eukaryota</taxon>
        <taxon>Viridiplantae</taxon>
        <taxon>Streptophyta</taxon>
        <taxon>Embryophyta</taxon>
        <taxon>Tracheophyta</taxon>
        <taxon>Spermatophyta</taxon>
        <taxon>Magnoliopsida</taxon>
        <taxon>eudicotyledons</taxon>
        <taxon>Gunneridae</taxon>
        <taxon>Pentapetalae</taxon>
        <taxon>rosids</taxon>
        <taxon>malvids</taxon>
        <taxon>Sapindales</taxon>
        <taxon>Sapindaceae</taxon>
        <taxon>Hippocastanoideae</taxon>
        <taxon>Acereae</taxon>
        <taxon>Acer</taxon>
    </lineage>
</organism>
<keyword evidence="4" id="KW-1133">Transmembrane helix</keyword>
<evidence type="ECO:0000256" key="2">
    <source>
        <dbReference type="ARBA" id="ARBA00047375"/>
    </source>
</evidence>
<dbReference type="SUPFAM" id="SSF53901">
    <property type="entry name" value="Thiolase-like"/>
    <property type="match status" value="2"/>
</dbReference>
<dbReference type="PANTHER" id="PTHR31561">
    <property type="entry name" value="3-KETOACYL-COA SYNTHASE"/>
    <property type="match status" value="1"/>
</dbReference>
<keyword evidence="7" id="KW-1185">Reference proteome</keyword>
<evidence type="ECO:0000313" key="7">
    <source>
        <dbReference type="Proteomes" id="UP001064489"/>
    </source>
</evidence>
<evidence type="ECO:0000256" key="4">
    <source>
        <dbReference type="SAM" id="Phobius"/>
    </source>
</evidence>
<comment type="catalytic activity">
    <reaction evidence="2">
        <text>a very-long-chain acyl-CoA + malonyl-CoA + H(+) = a very-long-chain 3-oxoacyl-CoA + CO2 + CoA</text>
        <dbReference type="Rhea" id="RHEA:32727"/>
        <dbReference type="ChEBI" id="CHEBI:15378"/>
        <dbReference type="ChEBI" id="CHEBI:16526"/>
        <dbReference type="ChEBI" id="CHEBI:57287"/>
        <dbReference type="ChEBI" id="CHEBI:57384"/>
        <dbReference type="ChEBI" id="CHEBI:90725"/>
        <dbReference type="ChEBI" id="CHEBI:90736"/>
        <dbReference type="EC" id="2.3.1.199"/>
    </reaction>
</comment>
<dbReference type="GO" id="GO:0006633">
    <property type="term" value="P:fatty acid biosynthetic process"/>
    <property type="evidence" value="ECO:0007669"/>
    <property type="project" value="InterPro"/>
</dbReference>
<feature type="transmembrane region" description="Helical" evidence="4">
    <location>
        <begin position="66"/>
        <end position="85"/>
    </location>
</feature>
<evidence type="ECO:0000313" key="6">
    <source>
        <dbReference type="EMBL" id="KAI9195815.1"/>
    </source>
</evidence>
<protein>
    <recommendedName>
        <fullName evidence="3">3-ketoacyl-CoA synthase</fullName>
        <ecNumber evidence="3">2.3.1.-</ecNumber>
    </recommendedName>
</protein>
<feature type="domain" description="FAE" evidence="5">
    <location>
        <begin position="83"/>
        <end position="367"/>
    </location>
</feature>
<comment type="similarity">
    <text evidence="3">Belongs to the thiolase-like superfamily. Chalcone/stilbene synthases family.</text>
</comment>
<proteinExistence type="inferred from homology"/>
<reference evidence="6" key="1">
    <citation type="journal article" date="2022" name="Plant J.">
        <title>Strategies of tolerance reflected in two North American maple genomes.</title>
        <authorList>
            <person name="McEvoy S.L."/>
            <person name="Sezen U.U."/>
            <person name="Trouern-Trend A."/>
            <person name="McMahon S.M."/>
            <person name="Schaberg P.G."/>
            <person name="Yang J."/>
            <person name="Wegrzyn J.L."/>
            <person name="Swenson N.G."/>
        </authorList>
    </citation>
    <scope>NUCLEOTIDE SEQUENCE</scope>
    <source>
        <strain evidence="6">91603</strain>
    </source>
</reference>
<evidence type="ECO:0000259" key="5">
    <source>
        <dbReference type="Pfam" id="PF08392"/>
    </source>
</evidence>
<dbReference type="EMBL" id="JAJSOW010000003">
    <property type="protein sequence ID" value="KAI9195815.1"/>
    <property type="molecule type" value="Genomic_DNA"/>
</dbReference>
<keyword evidence="3" id="KW-0808">Transferase</keyword>
<dbReference type="GO" id="GO:0016020">
    <property type="term" value="C:membrane"/>
    <property type="evidence" value="ECO:0007669"/>
    <property type="project" value="InterPro"/>
</dbReference>
<dbReference type="AlphaFoldDB" id="A0AAD5JEQ8"/>
<accession>A0AAD5JEQ8</accession>